<dbReference type="InterPro" id="IPR002347">
    <property type="entry name" value="SDR_fam"/>
</dbReference>
<accession>A0AAW8N8S2</accession>
<name>A0AAW8N8S2_PSEOX</name>
<dbReference type="Gene3D" id="3.40.50.720">
    <property type="entry name" value="NAD(P)-binding Rossmann-like Domain"/>
    <property type="match status" value="1"/>
</dbReference>
<dbReference type="GO" id="GO:0016491">
    <property type="term" value="F:oxidoreductase activity"/>
    <property type="evidence" value="ECO:0007669"/>
    <property type="project" value="UniProtKB-KW"/>
</dbReference>
<dbReference type="CDD" id="cd05233">
    <property type="entry name" value="SDR_c"/>
    <property type="match status" value="1"/>
</dbReference>
<dbReference type="Pfam" id="PF00106">
    <property type="entry name" value="adh_short"/>
    <property type="match status" value="1"/>
</dbReference>
<organism evidence="4 5">
    <name type="scientific">Pseudarthrobacter oxydans</name>
    <name type="common">Arthrobacter oxydans</name>
    <dbReference type="NCBI Taxonomy" id="1671"/>
    <lineage>
        <taxon>Bacteria</taxon>
        <taxon>Bacillati</taxon>
        <taxon>Actinomycetota</taxon>
        <taxon>Actinomycetes</taxon>
        <taxon>Micrococcales</taxon>
        <taxon>Micrococcaceae</taxon>
        <taxon>Pseudarthrobacter</taxon>
    </lineage>
</organism>
<evidence type="ECO:0000256" key="3">
    <source>
        <dbReference type="RuleBase" id="RU000363"/>
    </source>
</evidence>
<evidence type="ECO:0000313" key="5">
    <source>
        <dbReference type="Proteomes" id="UP001262032"/>
    </source>
</evidence>
<evidence type="ECO:0000256" key="2">
    <source>
        <dbReference type="ARBA" id="ARBA00023002"/>
    </source>
</evidence>
<keyword evidence="2" id="KW-0560">Oxidoreductase</keyword>
<dbReference type="AlphaFoldDB" id="A0AAW8N8S2"/>
<dbReference type="PIRSF" id="PIRSF000126">
    <property type="entry name" value="11-beta-HSD1"/>
    <property type="match status" value="1"/>
</dbReference>
<dbReference type="Proteomes" id="UP001262032">
    <property type="component" value="Unassembled WGS sequence"/>
</dbReference>
<comment type="similarity">
    <text evidence="1 3">Belongs to the short-chain dehydrogenases/reductases (SDR) family.</text>
</comment>
<dbReference type="InterPro" id="IPR036291">
    <property type="entry name" value="NAD(P)-bd_dom_sf"/>
</dbReference>
<dbReference type="PANTHER" id="PTHR44196:SF2">
    <property type="entry name" value="SHORT-CHAIN DEHYDROGENASE-RELATED"/>
    <property type="match status" value="1"/>
</dbReference>
<comment type="caution">
    <text evidence="4">The sequence shown here is derived from an EMBL/GenBank/DDBJ whole genome shotgun (WGS) entry which is preliminary data.</text>
</comment>
<dbReference type="PANTHER" id="PTHR44196">
    <property type="entry name" value="DEHYDROGENASE/REDUCTASE SDR FAMILY MEMBER 7B"/>
    <property type="match status" value="1"/>
</dbReference>
<dbReference type="GO" id="GO:0016020">
    <property type="term" value="C:membrane"/>
    <property type="evidence" value="ECO:0007669"/>
    <property type="project" value="TreeGrafter"/>
</dbReference>
<evidence type="ECO:0000256" key="1">
    <source>
        <dbReference type="ARBA" id="ARBA00006484"/>
    </source>
</evidence>
<protein>
    <submittedName>
        <fullName evidence="4">Short-subunit dehydrogenase</fullName>
    </submittedName>
</protein>
<dbReference type="EMBL" id="JAVDWN010000003">
    <property type="protein sequence ID" value="MDR7163335.1"/>
    <property type="molecule type" value="Genomic_DNA"/>
</dbReference>
<dbReference type="RefSeq" id="WP_174180559.1">
    <property type="nucleotide sequence ID" value="NZ_JABTYH010000031.1"/>
</dbReference>
<dbReference type="GeneID" id="97421734"/>
<dbReference type="PRINTS" id="PR00081">
    <property type="entry name" value="GDHRDH"/>
</dbReference>
<proteinExistence type="inferred from homology"/>
<dbReference type="SUPFAM" id="SSF51735">
    <property type="entry name" value="NAD(P)-binding Rossmann-fold domains"/>
    <property type="match status" value="1"/>
</dbReference>
<evidence type="ECO:0000313" key="4">
    <source>
        <dbReference type="EMBL" id="MDR7163335.1"/>
    </source>
</evidence>
<sequence length="267" mass="28578">MTPKTSDAAARTTALITGASAGLGAEFARQLASQGHDVVLVARNRARLEESAAELERRYGVTAEVLPADLASDDGVAAVVGRLSDPQRPVEILVNNAGIGLLHNFEDNPISEEKKHLKLHGETAMELTHAALKGMLERRSGRIINVASIAAFLPRGTYSAAKAWLVSFSRWANLAYARQGIKVTAVCPGFTHTEFHDRMGMDKSVAPSWAWLHAGRVVRDGLADNARGKAVSIPSRRYKVVAAVARIAPARLVAGPARKPKGARTPQ</sequence>
<reference evidence="4" key="1">
    <citation type="submission" date="2023-07" db="EMBL/GenBank/DDBJ databases">
        <title>Sorghum-associated microbial communities from plants grown in Nebraska, USA.</title>
        <authorList>
            <person name="Schachtman D."/>
        </authorList>
    </citation>
    <scope>NUCLEOTIDE SEQUENCE</scope>
    <source>
        <strain evidence="4">BE261</strain>
    </source>
</reference>
<gene>
    <name evidence="4" type="ORF">J2X12_001348</name>
</gene>
<dbReference type="PRINTS" id="PR00080">
    <property type="entry name" value="SDRFAMILY"/>
</dbReference>